<evidence type="ECO:0000256" key="2">
    <source>
        <dbReference type="ARBA" id="ARBA00022691"/>
    </source>
</evidence>
<dbReference type="SFLD" id="SFLDS00029">
    <property type="entry name" value="Radical_SAM"/>
    <property type="match status" value="1"/>
</dbReference>
<evidence type="ECO:0000256" key="5">
    <source>
        <dbReference type="ARBA" id="ARBA00023014"/>
    </source>
</evidence>
<dbReference type="Pfam" id="PF04055">
    <property type="entry name" value="Radical_SAM"/>
    <property type="match status" value="1"/>
</dbReference>
<dbReference type="InterPro" id="IPR027596">
    <property type="entry name" value="AmmeMemoSam_rS"/>
</dbReference>
<dbReference type="AlphaFoldDB" id="E1YGB9"/>
<keyword evidence="5 6" id="KW-0411">Iron-sulfur</keyword>
<dbReference type="PIRSF" id="PIRSF004869">
    <property type="entry name" value="PflX_prd"/>
    <property type="match status" value="1"/>
</dbReference>
<keyword evidence="2 6" id="KW-0949">S-adenosyl-L-methionine</keyword>
<evidence type="ECO:0000256" key="6">
    <source>
        <dbReference type="PIRSR" id="PIRSR004869-50"/>
    </source>
</evidence>
<dbReference type="PANTHER" id="PTHR30352">
    <property type="entry name" value="PYRUVATE FORMATE-LYASE-ACTIVATING ENZYME"/>
    <property type="match status" value="1"/>
</dbReference>
<name>E1YGB9_9BACT</name>
<feature type="domain" description="Radical SAM core" evidence="7">
    <location>
        <begin position="68"/>
        <end position="284"/>
    </location>
</feature>
<dbReference type="SMART" id="SM00729">
    <property type="entry name" value="Elp3"/>
    <property type="match status" value="1"/>
</dbReference>
<feature type="binding site" evidence="6">
    <location>
        <position position="87"/>
    </location>
    <ligand>
        <name>[4Fe-4S] cluster</name>
        <dbReference type="ChEBI" id="CHEBI:49883"/>
        <note>4Fe-4S-S-AdoMet</note>
    </ligand>
</feature>
<dbReference type="SUPFAM" id="SSF102114">
    <property type="entry name" value="Radical SAM enzymes"/>
    <property type="match status" value="1"/>
</dbReference>
<feature type="binding site" evidence="6">
    <location>
        <position position="83"/>
    </location>
    <ligand>
        <name>[4Fe-4S] cluster</name>
        <dbReference type="ChEBI" id="CHEBI:49883"/>
        <note>4Fe-4S-S-AdoMet</note>
    </ligand>
</feature>
<dbReference type="InterPro" id="IPR007197">
    <property type="entry name" value="rSAM"/>
</dbReference>
<evidence type="ECO:0000256" key="4">
    <source>
        <dbReference type="ARBA" id="ARBA00023004"/>
    </source>
</evidence>
<gene>
    <name evidence="8" type="ORF">N47_J05940</name>
</gene>
<dbReference type="InterPro" id="IPR058240">
    <property type="entry name" value="rSAM_sf"/>
</dbReference>
<comment type="cofactor">
    <cofactor evidence="6">
        <name>[4Fe-4S] cluster</name>
        <dbReference type="ChEBI" id="CHEBI:49883"/>
    </cofactor>
    <text evidence="6">Binds 1 [4Fe-4S] cluster. The cluster is coordinated with 3 cysteines and an exchangeable S-adenosyl-L-methionine.</text>
</comment>
<dbReference type="PROSITE" id="PS51918">
    <property type="entry name" value="RADICAL_SAM"/>
    <property type="match status" value="1"/>
</dbReference>
<keyword evidence="1" id="KW-0004">4Fe-4S</keyword>
<feature type="binding site" evidence="6">
    <location>
        <position position="90"/>
    </location>
    <ligand>
        <name>[4Fe-4S] cluster</name>
        <dbReference type="ChEBI" id="CHEBI:49883"/>
        <note>4Fe-4S-S-AdoMet</note>
    </ligand>
</feature>
<evidence type="ECO:0000256" key="1">
    <source>
        <dbReference type="ARBA" id="ARBA00022485"/>
    </source>
</evidence>
<dbReference type="InterPro" id="IPR006638">
    <property type="entry name" value="Elp3/MiaA/NifB-like_rSAM"/>
</dbReference>
<dbReference type="InterPro" id="IPR016431">
    <property type="entry name" value="Pyrv-formate_lyase-activ_prd"/>
</dbReference>
<dbReference type="GO" id="GO:0051539">
    <property type="term" value="F:4 iron, 4 sulfur cluster binding"/>
    <property type="evidence" value="ECO:0007669"/>
    <property type="project" value="UniProtKB-KW"/>
</dbReference>
<keyword evidence="3 6" id="KW-0479">Metal-binding</keyword>
<evidence type="ECO:0000256" key="3">
    <source>
        <dbReference type="ARBA" id="ARBA00022723"/>
    </source>
</evidence>
<dbReference type="GO" id="GO:0046872">
    <property type="term" value="F:metal ion binding"/>
    <property type="evidence" value="ECO:0007669"/>
    <property type="project" value="UniProtKB-KW"/>
</dbReference>
<dbReference type="CDD" id="cd01335">
    <property type="entry name" value="Radical_SAM"/>
    <property type="match status" value="1"/>
</dbReference>
<dbReference type="PANTHER" id="PTHR30352:SF5">
    <property type="entry name" value="PYRUVATE FORMATE-LYASE 1-ACTIVATING ENZYME"/>
    <property type="match status" value="1"/>
</dbReference>
<sequence>MNKEALLWESLDGKNVHCYLCAHECRIAESKFGICGVRQNIEGILYTLTYAELIAANVDPIEKKPLYHFLPGSTSYSIASIGCNFKCGFCQNWQISQASARNGNINSGFAMMPDQIVEKAKKHNCKSISYTYTEPTIFFEYAYNTSKLAREAGLHNVFVTNGFMTGETLKTIRPFLDAANVDLKSFSDDFYKKTCKGRLQPVLDSISAMNELGIWVEVTTLVIPGGNDSDEELSNIAEFLAGVNKDIPWHLSRFHPDYKQTDKGATPVETLRRAREIGHSKGLRYVYLGNVPEGGNTYCHNCKKLLVQRKYMGVAETQNLASLLKNGLCPACDTKISGIWK</sequence>
<evidence type="ECO:0000313" key="8">
    <source>
        <dbReference type="EMBL" id="CBX29613.1"/>
    </source>
</evidence>
<dbReference type="InterPro" id="IPR013785">
    <property type="entry name" value="Aldolase_TIM"/>
</dbReference>
<dbReference type="NCBIfam" id="TIGR04337">
    <property type="entry name" value="AmmeMemoSam_rS"/>
    <property type="match status" value="1"/>
</dbReference>
<keyword evidence="4 6" id="KW-0408">Iron</keyword>
<evidence type="ECO:0000259" key="7">
    <source>
        <dbReference type="PROSITE" id="PS51918"/>
    </source>
</evidence>
<dbReference type="SFLD" id="SFLDG01101">
    <property type="entry name" value="Uncharacterised_Radical_SAM_Su"/>
    <property type="match status" value="1"/>
</dbReference>
<organism evidence="8">
    <name type="scientific">uncultured Desulfobacterium sp</name>
    <dbReference type="NCBI Taxonomy" id="201089"/>
    <lineage>
        <taxon>Bacteria</taxon>
        <taxon>Pseudomonadati</taxon>
        <taxon>Thermodesulfobacteriota</taxon>
        <taxon>Desulfobacteria</taxon>
        <taxon>Desulfobacterales</taxon>
        <taxon>Desulfobacteriaceae</taxon>
        <taxon>Desulfobacterium</taxon>
        <taxon>environmental samples</taxon>
    </lineage>
</organism>
<dbReference type="GO" id="GO:0003824">
    <property type="term" value="F:catalytic activity"/>
    <property type="evidence" value="ECO:0007669"/>
    <property type="project" value="InterPro"/>
</dbReference>
<dbReference type="InterPro" id="IPR034457">
    <property type="entry name" value="Organic_radical-activating"/>
</dbReference>
<reference evidence="8" key="1">
    <citation type="journal article" date="2011" name="Environ. Microbiol.">
        <title>Genomic insights into the metabolic potential of the polycyclic aromatic hydrocarbon degrading sulfate-reducing Deltaproteobacterium N47.</title>
        <authorList>
            <person name="Bergmann F."/>
            <person name="Selesi D."/>
            <person name="Weinmaier T."/>
            <person name="Tischler P."/>
            <person name="Rattei T."/>
            <person name="Meckenstock R.U."/>
        </authorList>
    </citation>
    <scope>NUCLEOTIDE SEQUENCE</scope>
</reference>
<proteinExistence type="predicted"/>
<accession>E1YGB9</accession>
<dbReference type="EMBL" id="FR695872">
    <property type="protein sequence ID" value="CBX29613.1"/>
    <property type="molecule type" value="Genomic_DNA"/>
</dbReference>
<protein>
    <submittedName>
        <fullName evidence="8">Uncharacterized protein MJ0808</fullName>
    </submittedName>
</protein>
<dbReference type="Gene3D" id="3.20.20.70">
    <property type="entry name" value="Aldolase class I"/>
    <property type="match status" value="1"/>
</dbReference>